<dbReference type="STRING" id="930146.SAMN05192533_11189"/>
<dbReference type="NCBIfam" id="NF010188">
    <property type="entry name" value="PRK13667.1"/>
    <property type="match status" value="1"/>
</dbReference>
<accession>A0A1H8FLN7</accession>
<sequence length="70" mass="8593">MIFKVYYQEKITETPVRENTKTLYVEADSERDVRKKLSDRPYNIEFVQAVEGQHLEYERQKEYFEVLEIE</sequence>
<comment type="similarity">
    <text evidence="5">Belongs to the RNA polymerase subunit epsilon family.</text>
</comment>
<dbReference type="EMBL" id="FOBW01000011">
    <property type="protein sequence ID" value="SEN32008.1"/>
    <property type="molecule type" value="Genomic_DNA"/>
</dbReference>
<comment type="catalytic activity">
    <reaction evidence="5">
        <text>RNA(n) + a ribonucleoside 5'-triphosphate = RNA(n+1) + diphosphate</text>
        <dbReference type="Rhea" id="RHEA:21248"/>
        <dbReference type="Rhea" id="RHEA-COMP:14527"/>
        <dbReference type="Rhea" id="RHEA-COMP:17342"/>
        <dbReference type="ChEBI" id="CHEBI:33019"/>
        <dbReference type="ChEBI" id="CHEBI:61557"/>
        <dbReference type="ChEBI" id="CHEBI:140395"/>
        <dbReference type="EC" id="2.7.7.6"/>
    </reaction>
</comment>
<dbReference type="GO" id="GO:0003899">
    <property type="term" value="F:DNA-directed RNA polymerase activity"/>
    <property type="evidence" value="ECO:0007669"/>
    <property type="project" value="UniProtKB-UniRule"/>
</dbReference>
<evidence type="ECO:0000256" key="1">
    <source>
        <dbReference type="ARBA" id="ARBA00022478"/>
    </source>
</evidence>
<protein>
    <recommendedName>
        <fullName evidence="5">DNA-directed RNA polymerase subunit epsilon</fullName>
        <shortName evidence="5">RNAP epsilon subunit</shortName>
        <ecNumber evidence="5">2.7.7.6</ecNumber>
    </recommendedName>
    <alternativeName>
        <fullName evidence="5">RNA polymerase epsilon subunit</fullName>
    </alternativeName>
    <alternativeName>
        <fullName evidence="5">Transcriptase subunit epsilon</fullName>
    </alternativeName>
</protein>
<dbReference type="Proteomes" id="UP000198553">
    <property type="component" value="Unassembled WGS sequence"/>
</dbReference>
<comment type="subunit">
    <text evidence="5">RNAP is composed of a core of 2 alpha, a beta and a beta' subunit. The core is associated with a delta subunit, and at least one of epsilon or omega. When a sigma factor is associated with the core the holoenzyme is formed, which can initiate transcription.</text>
</comment>
<evidence type="ECO:0000256" key="5">
    <source>
        <dbReference type="HAMAP-Rule" id="MF_01553"/>
    </source>
</evidence>
<evidence type="ECO:0000313" key="6">
    <source>
        <dbReference type="EMBL" id="SEN32008.1"/>
    </source>
</evidence>
<dbReference type="RefSeq" id="WP_090747695.1">
    <property type="nucleotide sequence ID" value="NZ_FOBW01000011.1"/>
</dbReference>
<keyword evidence="7" id="KW-1185">Reference proteome</keyword>
<dbReference type="AlphaFoldDB" id="A0A1H8FLN7"/>
<dbReference type="Pfam" id="PF07288">
    <property type="entry name" value="RpoY"/>
    <property type="match status" value="1"/>
</dbReference>
<keyword evidence="4 5" id="KW-0804">Transcription</keyword>
<dbReference type="EC" id="2.7.7.6" evidence="5"/>
<dbReference type="OrthoDB" id="2147503at2"/>
<keyword evidence="2 5" id="KW-0808">Transferase</keyword>
<proteinExistence type="inferred from homology"/>
<evidence type="ECO:0000256" key="2">
    <source>
        <dbReference type="ARBA" id="ARBA00022679"/>
    </source>
</evidence>
<dbReference type="GO" id="GO:0006351">
    <property type="term" value="P:DNA-templated transcription"/>
    <property type="evidence" value="ECO:0007669"/>
    <property type="project" value="UniProtKB-UniRule"/>
</dbReference>
<evidence type="ECO:0000256" key="3">
    <source>
        <dbReference type="ARBA" id="ARBA00022695"/>
    </source>
</evidence>
<gene>
    <name evidence="5" type="primary">rpoY</name>
    <name evidence="6" type="ORF">SAMN05192533_11189</name>
</gene>
<organism evidence="6 7">
    <name type="scientific">Mesobacillus persicus</name>
    <dbReference type="NCBI Taxonomy" id="930146"/>
    <lineage>
        <taxon>Bacteria</taxon>
        <taxon>Bacillati</taxon>
        <taxon>Bacillota</taxon>
        <taxon>Bacilli</taxon>
        <taxon>Bacillales</taxon>
        <taxon>Bacillaceae</taxon>
        <taxon>Mesobacillus</taxon>
    </lineage>
</organism>
<dbReference type="GO" id="GO:0003677">
    <property type="term" value="F:DNA binding"/>
    <property type="evidence" value="ECO:0007669"/>
    <property type="project" value="UniProtKB-UniRule"/>
</dbReference>
<name>A0A1H8FLN7_9BACI</name>
<evidence type="ECO:0000256" key="4">
    <source>
        <dbReference type="ARBA" id="ARBA00023163"/>
    </source>
</evidence>
<evidence type="ECO:0000313" key="7">
    <source>
        <dbReference type="Proteomes" id="UP000198553"/>
    </source>
</evidence>
<reference evidence="7" key="1">
    <citation type="submission" date="2016-10" db="EMBL/GenBank/DDBJ databases">
        <authorList>
            <person name="Varghese N."/>
            <person name="Submissions S."/>
        </authorList>
    </citation>
    <scope>NUCLEOTIDE SEQUENCE [LARGE SCALE GENOMIC DNA]</scope>
    <source>
        <strain evidence="7">B48,IBRC-M 10115,DSM 25386,CECT 8001</strain>
    </source>
</reference>
<dbReference type="Gene3D" id="3.10.20.730">
    <property type="entry name" value="RNAP, epsilon subunit-like"/>
    <property type="match status" value="1"/>
</dbReference>
<keyword evidence="1 5" id="KW-0240">DNA-directed RNA polymerase</keyword>
<dbReference type="HAMAP" id="MF_01553">
    <property type="entry name" value="RNApol_bact_RpoY"/>
    <property type="match status" value="1"/>
</dbReference>
<dbReference type="InterPro" id="IPR009907">
    <property type="entry name" value="RpoY"/>
</dbReference>
<keyword evidence="3 5" id="KW-0548">Nucleotidyltransferase</keyword>
<comment type="function">
    <text evidence="5">A non-essential component of RNA polymerase (RNAP).</text>
</comment>
<dbReference type="GO" id="GO:0000428">
    <property type="term" value="C:DNA-directed RNA polymerase complex"/>
    <property type="evidence" value="ECO:0007669"/>
    <property type="project" value="UniProtKB-KW"/>
</dbReference>